<evidence type="ECO:0000256" key="1">
    <source>
        <dbReference type="SAM" id="MobiDB-lite"/>
    </source>
</evidence>
<evidence type="ECO:0000313" key="2">
    <source>
        <dbReference type="EMBL" id="CDZ98309.1"/>
    </source>
</evidence>
<feature type="compositionally biased region" description="Low complexity" evidence="1">
    <location>
        <begin position="133"/>
        <end position="144"/>
    </location>
</feature>
<feature type="compositionally biased region" description="Low complexity" evidence="1">
    <location>
        <begin position="48"/>
        <end position="58"/>
    </location>
</feature>
<organism evidence="2">
    <name type="scientific">Phaffia rhodozyma</name>
    <name type="common">Yeast</name>
    <name type="synonym">Xanthophyllomyces dendrorhous</name>
    <dbReference type="NCBI Taxonomy" id="264483"/>
    <lineage>
        <taxon>Eukaryota</taxon>
        <taxon>Fungi</taxon>
        <taxon>Dikarya</taxon>
        <taxon>Basidiomycota</taxon>
        <taxon>Agaricomycotina</taxon>
        <taxon>Tremellomycetes</taxon>
        <taxon>Cystofilobasidiales</taxon>
        <taxon>Mrakiaceae</taxon>
        <taxon>Phaffia</taxon>
    </lineage>
</organism>
<feature type="region of interest" description="Disordered" evidence="1">
    <location>
        <begin position="1"/>
        <end position="155"/>
    </location>
</feature>
<reference evidence="2" key="1">
    <citation type="submission" date="2014-08" db="EMBL/GenBank/DDBJ databases">
        <authorList>
            <person name="Sharma Rahul"/>
            <person name="Thines Marco"/>
        </authorList>
    </citation>
    <scope>NUCLEOTIDE SEQUENCE</scope>
</reference>
<feature type="compositionally biased region" description="Basic and acidic residues" evidence="1">
    <location>
        <begin position="88"/>
        <end position="99"/>
    </location>
</feature>
<sequence>MSAPSAIAVTDAPAAHLGRPLTSSDTISAGIPDSIVTSQTTTGHVHDATNTATGNNTGKAPIGDKISGEVDKLTGKAQKNPELVAQGVEKKGHADEAEAVRATQNTDTSRAAKETGAGDSTDVKHTNVISPTSAGASHSAVSSVDPTLNNIGKAPIGQKISGEINRLVGKLTGNVEKVAQGTEQKGHAAKAQAARDLNTVDVSKAAKETGASDSKA</sequence>
<dbReference type="AlphaFoldDB" id="A0A0F7SLP5"/>
<name>A0A0F7SLP5_PHARH</name>
<protein>
    <submittedName>
        <fullName evidence="2">Uncharacterized protein</fullName>
    </submittedName>
</protein>
<dbReference type="EMBL" id="LN483326">
    <property type="protein sequence ID" value="CDZ98309.1"/>
    <property type="molecule type" value="Genomic_DNA"/>
</dbReference>
<accession>A0A0F7SLP5</accession>
<proteinExistence type="predicted"/>